<organism evidence="1 2">
    <name type="scientific">Candidatus Daviesbacteria bacterium RIFCSPLOWO2_02_FULL_38_15</name>
    <dbReference type="NCBI Taxonomy" id="1797794"/>
    <lineage>
        <taxon>Bacteria</taxon>
        <taxon>Candidatus Daviesiibacteriota</taxon>
    </lineage>
</organism>
<reference evidence="1 2" key="1">
    <citation type="journal article" date="2016" name="Nat. Commun.">
        <title>Thousands of microbial genomes shed light on interconnected biogeochemical processes in an aquifer system.</title>
        <authorList>
            <person name="Anantharaman K."/>
            <person name="Brown C.T."/>
            <person name="Hug L.A."/>
            <person name="Sharon I."/>
            <person name="Castelle C.J."/>
            <person name="Probst A.J."/>
            <person name="Thomas B.C."/>
            <person name="Singh A."/>
            <person name="Wilkins M.J."/>
            <person name="Karaoz U."/>
            <person name="Brodie E.L."/>
            <person name="Williams K.H."/>
            <person name="Hubbard S.S."/>
            <person name="Banfield J.F."/>
        </authorList>
    </citation>
    <scope>NUCLEOTIDE SEQUENCE [LARGE SCALE GENOMIC DNA]</scope>
</reference>
<comment type="caution">
    <text evidence="1">The sequence shown here is derived from an EMBL/GenBank/DDBJ whole genome shotgun (WGS) entry which is preliminary data.</text>
</comment>
<accession>A0A1F5N582</accession>
<evidence type="ECO:0000313" key="1">
    <source>
        <dbReference type="EMBL" id="OGE72712.1"/>
    </source>
</evidence>
<gene>
    <name evidence="1" type="ORF">A3H40_00155</name>
</gene>
<dbReference type="Proteomes" id="UP000177057">
    <property type="component" value="Unassembled WGS sequence"/>
</dbReference>
<name>A0A1F5N582_9BACT</name>
<dbReference type="AlphaFoldDB" id="A0A1F5N582"/>
<protein>
    <submittedName>
        <fullName evidence="1">Uncharacterized protein</fullName>
    </submittedName>
</protein>
<dbReference type="EMBL" id="MFDV01000005">
    <property type="protein sequence ID" value="OGE72712.1"/>
    <property type="molecule type" value="Genomic_DNA"/>
</dbReference>
<sequence length="63" mass="7367">MSEMVREVPGAEKHKHRLKRLWRFMSNLFLGVSSPQQAAGRDLLETRDSWLTGQKPRTMPFLI</sequence>
<proteinExistence type="predicted"/>
<evidence type="ECO:0000313" key="2">
    <source>
        <dbReference type="Proteomes" id="UP000177057"/>
    </source>
</evidence>